<feature type="domain" description="GST N-terminal" evidence="1">
    <location>
        <begin position="1"/>
        <end position="62"/>
    </location>
</feature>
<dbReference type="InterPro" id="IPR036282">
    <property type="entry name" value="Glutathione-S-Trfase_C_sf"/>
</dbReference>
<dbReference type="SFLD" id="SFLDS00019">
    <property type="entry name" value="Glutathione_Transferase_(cytos"/>
    <property type="match status" value="1"/>
</dbReference>
<dbReference type="PROSITE" id="PS50405">
    <property type="entry name" value="GST_CTER"/>
    <property type="match status" value="1"/>
</dbReference>
<sequence>MAEMQLNYELILVDRKTEAQKNPEYLKLNPTGRIPTLAFDNQAIYESAAICLFLCEQHPGKHLIPETGTIARARFYQWLFYLNASLQPELMVYFYPQKHTTETSGHAEIKQAQENRVTQMLVLIDQELEGKEFLLGDNISACDFVLFMLLHWGSGLKRPPLSFPNLGKYLRAMATRESIKVVCAVEGTNLEIYA</sequence>
<gene>
    <name evidence="3" type="ORF">J2X05_002394</name>
</gene>
<dbReference type="InterPro" id="IPR004046">
    <property type="entry name" value="GST_C"/>
</dbReference>
<dbReference type="Proteomes" id="UP001253595">
    <property type="component" value="Unassembled WGS sequence"/>
</dbReference>
<dbReference type="InterPro" id="IPR004045">
    <property type="entry name" value="Glutathione_S-Trfase_N"/>
</dbReference>
<keyword evidence="4" id="KW-1185">Reference proteome</keyword>
<dbReference type="PROSITE" id="PS50404">
    <property type="entry name" value="GST_NTER"/>
    <property type="match status" value="1"/>
</dbReference>
<feature type="domain" description="GST C-terminal" evidence="2">
    <location>
        <begin position="68"/>
        <end position="194"/>
    </location>
</feature>
<evidence type="ECO:0000259" key="2">
    <source>
        <dbReference type="PROSITE" id="PS50405"/>
    </source>
</evidence>
<reference evidence="3 4" key="1">
    <citation type="submission" date="2023-07" db="EMBL/GenBank/DDBJ databases">
        <title>Sorghum-associated microbial communities from plants grown in Nebraska, USA.</title>
        <authorList>
            <person name="Schachtman D."/>
        </authorList>
    </citation>
    <scope>NUCLEOTIDE SEQUENCE [LARGE SCALE GENOMIC DNA]</scope>
    <source>
        <strain evidence="3 4">BE190</strain>
    </source>
</reference>
<dbReference type="Pfam" id="PF13409">
    <property type="entry name" value="GST_N_2"/>
    <property type="match status" value="1"/>
</dbReference>
<dbReference type="EMBL" id="JAVDVX010000004">
    <property type="protein sequence ID" value="MDR7090370.1"/>
    <property type="molecule type" value="Genomic_DNA"/>
</dbReference>
<dbReference type="CDD" id="cd03057">
    <property type="entry name" value="GST_N_Beta"/>
    <property type="match status" value="1"/>
</dbReference>
<proteinExistence type="predicted"/>
<dbReference type="PANTHER" id="PTHR44051:SF8">
    <property type="entry name" value="GLUTATHIONE S-TRANSFERASE GSTA"/>
    <property type="match status" value="1"/>
</dbReference>
<dbReference type="EC" id="2.5.1.18" evidence="3"/>
<evidence type="ECO:0000313" key="4">
    <source>
        <dbReference type="Proteomes" id="UP001253595"/>
    </source>
</evidence>
<evidence type="ECO:0000259" key="1">
    <source>
        <dbReference type="PROSITE" id="PS50404"/>
    </source>
</evidence>
<dbReference type="SUPFAM" id="SSF47616">
    <property type="entry name" value="GST C-terminal domain-like"/>
    <property type="match status" value="1"/>
</dbReference>
<dbReference type="Gene3D" id="1.20.1050.10">
    <property type="match status" value="1"/>
</dbReference>
<dbReference type="SFLD" id="SFLDG01150">
    <property type="entry name" value="Main.1:_Beta-like"/>
    <property type="match status" value="1"/>
</dbReference>
<comment type="caution">
    <text evidence="3">The sequence shown here is derived from an EMBL/GenBank/DDBJ whole genome shotgun (WGS) entry which is preliminary data.</text>
</comment>
<dbReference type="InterPro" id="IPR036249">
    <property type="entry name" value="Thioredoxin-like_sf"/>
</dbReference>
<dbReference type="CDD" id="cd03188">
    <property type="entry name" value="GST_C_Beta"/>
    <property type="match status" value="1"/>
</dbReference>
<name>A0ABU1UYY6_9GAMM</name>
<protein>
    <submittedName>
        <fullName evidence="3">Glutathione S-transferase</fullName>
        <ecNumber evidence="3">2.5.1.18</ecNumber>
    </submittedName>
</protein>
<dbReference type="PANTHER" id="PTHR44051">
    <property type="entry name" value="GLUTATHIONE S-TRANSFERASE-RELATED"/>
    <property type="match status" value="1"/>
</dbReference>
<dbReference type="GO" id="GO:0004364">
    <property type="term" value="F:glutathione transferase activity"/>
    <property type="evidence" value="ECO:0007669"/>
    <property type="project" value="UniProtKB-EC"/>
</dbReference>
<dbReference type="SFLD" id="SFLDG00358">
    <property type="entry name" value="Main_(cytGST)"/>
    <property type="match status" value="1"/>
</dbReference>
<dbReference type="Pfam" id="PF00043">
    <property type="entry name" value="GST_C"/>
    <property type="match status" value="1"/>
</dbReference>
<dbReference type="SUPFAM" id="SSF52833">
    <property type="entry name" value="Thioredoxin-like"/>
    <property type="match status" value="1"/>
</dbReference>
<dbReference type="InterPro" id="IPR040079">
    <property type="entry name" value="Glutathione_S-Trfase"/>
</dbReference>
<accession>A0ABU1UYY6</accession>
<keyword evidence="3" id="KW-0808">Transferase</keyword>
<evidence type="ECO:0000313" key="3">
    <source>
        <dbReference type="EMBL" id="MDR7090370.1"/>
    </source>
</evidence>
<dbReference type="Gene3D" id="3.40.30.10">
    <property type="entry name" value="Glutaredoxin"/>
    <property type="match status" value="1"/>
</dbReference>
<dbReference type="InterPro" id="IPR010987">
    <property type="entry name" value="Glutathione-S-Trfase_C-like"/>
</dbReference>
<organism evidence="3 4">
    <name type="scientific">Cellvibrio fibrivorans</name>
    <dbReference type="NCBI Taxonomy" id="126350"/>
    <lineage>
        <taxon>Bacteria</taxon>
        <taxon>Pseudomonadati</taxon>
        <taxon>Pseudomonadota</taxon>
        <taxon>Gammaproteobacteria</taxon>
        <taxon>Cellvibrionales</taxon>
        <taxon>Cellvibrionaceae</taxon>
        <taxon>Cellvibrio</taxon>
    </lineage>
</organism>